<sequence>MRFTAALSTLLLGASLTTSVLAAPRPIETQLERRFQNLDDDVQADYATWEYFAGNCGGGSSKRSLHKRAIDVPMSDSMEMDVPLGLKTSQLRSCIGVVITGKKKDGGLFRVLGHFAAAHFMLQSEWDKFTSEYNKAGDIDKGTTQGYMSVPDYKKKYENGATGFYADENGEKKDATKLSEEFEDELKKRVDDLVDGNPQMFPRDVDIAEGSTMEVNEKNEVFINGKRV</sequence>
<feature type="signal peptide" evidence="1">
    <location>
        <begin position="1"/>
        <end position="22"/>
    </location>
</feature>
<keyword evidence="3" id="KW-1185">Reference proteome</keyword>
<feature type="chain" id="PRO_5025694499" evidence="1">
    <location>
        <begin position="23"/>
        <end position="228"/>
    </location>
</feature>
<evidence type="ECO:0000256" key="1">
    <source>
        <dbReference type="SAM" id="SignalP"/>
    </source>
</evidence>
<dbReference type="OrthoDB" id="3784216at2759"/>
<proteinExistence type="predicted"/>
<dbReference type="AlphaFoldDB" id="A0A6A5VSC9"/>
<evidence type="ECO:0000313" key="2">
    <source>
        <dbReference type="EMBL" id="KAF1977786.1"/>
    </source>
</evidence>
<keyword evidence="1" id="KW-0732">Signal</keyword>
<dbReference type="EMBL" id="ML976662">
    <property type="protein sequence ID" value="KAF1977786.1"/>
    <property type="molecule type" value="Genomic_DNA"/>
</dbReference>
<gene>
    <name evidence="2" type="ORF">BU23DRAFT_550460</name>
</gene>
<organism evidence="2 3">
    <name type="scientific">Bimuria novae-zelandiae CBS 107.79</name>
    <dbReference type="NCBI Taxonomy" id="1447943"/>
    <lineage>
        <taxon>Eukaryota</taxon>
        <taxon>Fungi</taxon>
        <taxon>Dikarya</taxon>
        <taxon>Ascomycota</taxon>
        <taxon>Pezizomycotina</taxon>
        <taxon>Dothideomycetes</taxon>
        <taxon>Pleosporomycetidae</taxon>
        <taxon>Pleosporales</taxon>
        <taxon>Massarineae</taxon>
        <taxon>Didymosphaeriaceae</taxon>
        <taxon>Bimuria</taxon>
    </lineage>
</organism>
<name>A0A6A5VSC9_9PLEO</name>
<reference evidence="2" key="1">
    <citation type="journal article" date="2020" name="Stud. Mycol.">
        <title>101 Dothideomycetes genomes: a test case for predicting lifestyles and emergence of pathogens.</title>
        <authorList>
            <person name="Haridas S."/>
            <person name="Albert R."/>
            <person name="Binder M."/>
            <person name="Bloem J."/>
            <person name="Labutti K."/>
            <person name="Salamov A."/>
            <person name="Andreopoulos B."/>
            <person name="Baker S."/>
            <person name="Barry K."/>
            <person name="Bills G."/>
            <person name="Bluhm B."/>
            <person name="Cannon C."/>
            <person name="Castanera R."/>
            <person name="Culley D."/>
            <person name="Daum C."/>
            <person name="Ezra D."/>
            <person name="Gonzalez J."/>
            <person name="Henrissat B."/>
            <person name="Kuo A."/>
            <person name="Liang C."/>
            <person name="Lipzen A."/>
            <person name="Lutzoni F."/>
            <person name="Magnuson J."/>
            <person name="Mondo S."/>
            <person name="Nolan M."/>
            <person name="Ohm R."/>
            <person name="Pangilinan J."/>
            <person name="Park H.-J."/>
            <person name="Ramirez L."/>
            <person name="Alfaro M."/>
            <person name="Sun H."/>
            <person name="Tritt A."/>
            <person name="Yoshinaga Y."/>
            <person name="Zwiers L.-H."/>
            <person name="Turgeon B."/>
            <person name="Goodwin S."/>
            <person name="Spatafora J."/>
            <person name="Crous P."/>
            <person name="Grigoriev I."/>
        </authorList>
    </citation>
    <scope>NUCLEOTIDE SEQUENCE</scope>
    <source>
        <strain evidence="2">CBS 107.79</strain>
    </source>
</reference>
<accession>A0A6A5VSC9</accession>
<dbReference type="Proteomes" id="UP000800036">
    <property type="component" value="Unassembled WGS sequence"/>
</dbReference>
<protein>
    <submittedName>
        <fullName evidence="2">Uncharacterized protein</fullName>
    </submittedName>
</protein>
<evidence type="ECO:0000313" key="3">
    <source>
        <dbReference type="Proteomes" id="UP000800036"/>
    </source>
</evidence>